<evidence type="ECO:0000313" key="8">
    <source>
        <dbReference type="Proteomes" id="UP001652461"/>
    </source>
</evidence>
<keyword evidence="3 6" id="KW-0368">Histidine biosynthesis</keyword>
<keyword evidence="8" id="KW-1185">Reference proteome</keyword>
<name>A0ABT2RZ44_9FIRM</name>
<dbReference type="SUPFAM" id="SSF51366">
    <property type="entry name" value="Ribulose-phoshate binding barrel"/>
    <property type="match status" value="1"/>
</dbReference>
<dbReference type="CDD" id="cd04723">
    <property type="entry name" value="HisA_HisF"/>
    <property type="match status" value="1"/>
</dbReference>
<organism evidence="7 8">
    <name type="scientific">Laedolimicola ammoniilytica</name>
    <dbReference type="NCBI Taxonomy" id="2981771"/>
    <lineage>
        <taxon>Bacteria</taxon>
        <taxon>Bacillati</taxon>
        <taxon>Bacillota</taxon>
        <taxon>Clostridia</taxon>
        <taxon>Lachnospirales</taxon>
        <taxon>Lachnospiraceae</taxon>
        <taxon>Laedolimicola</taxon>
    </lineage>
</organism>
<dbReference type="InterPro" id="IPR011060">
    <property type="entry name" value="RibuloseP-bd_barrel"/>
</dbReference>
<dbReference type="RefSeq" id="WP_158364173.1">
    <property type="nucleotide sequence ID" value="NZ_JAOQKC010000016.1"/>
</dbReference>
<evidence type="ECO:0000313" key="7">
    <source>
        <dbReference type="EMBL" id="MCU6697606.1"/>
    </source>
</evidence>
<reference evidence="7 8" key="1">
    <citation type="journal article" date="2021" name="ISME Commun">
        <title>Automated analysis of genomic sequences facilitates high-throughput and comprehensive description of bacteria.</title>
        <authorList>
            <person name="Hitch T.C.A."/>
        </authorList>
    </citation>
    <scope>NUCLEOTIDE SEQUENCE [LARGE SCALE GENOMIC DNA]</scope>
    <source>
        <strain evidence="7 8">Sanger_04</strain>
    </source>
</reference>
<keyword evidence="4 7" id="KW-0413">Isomerase</keyword>
<dbReference type="InterPro" id="IPR006062">
    <property type="entry name" value="His_biosynth"/>
</dbReference>
<evidence type="ECO:0000256" key="4">
    <source>
        <dbReference type="ARBA" id="ARBA00023235"/>
    </source>
</evidence>
<comment type="similarity">
    <text evidence="1 6">Belongs to the HisA/HisF family.</text>
</comment>
<keyword evidence="2 6" id="KW-0028">Amino-acid biosynthesis</keyword>
<gene>
    <name evidence="7" type="primary">hisA</name>
    <name evidence="7" type="ORF">OCV63_11995</name>
</gene>
<dbReference type="Pfam" id="PF00977">
    <property type="entry name" value="His_biosynth"/>
    <property type="match status" value="1"/>
</dbReference>
<dbReference type="Gene3D" id="3.20.20.70">
    <property type="entry name" value="Aldolase class I"/>
    <property type="match status" value="1"/>
</dbReference>
<evidence type="ECO:0000256" key="2">
    <source>
        <dbReference type="ARBA" id="ARBA00022605"/>
    </source>
</evidence>
<dbReference type="NCBIfam" id="TIGR02129">
    <property type="entry name" value="hisA_euk"/>
    <property type="match status" value="1"/>
</dbReference>
<proteinExistence type="inferred from homology"/>
<dbReference type="InterPro" id="IPR044524">
    <property type="entry name" value="Isoase_HisA-like"/>
</dbReference>
<dbReference type="InterPro" id="IPR013785">
    <property type="entry name" value="Aldolase_TIM"/>
</dbReference>
<dbReference type="PANTHER" id="PTHR43090">
    <property type="entry name" value="1-(5-PHOSPHORIBOSYL)-5-[(5-PHOSPHORIBOSYLAMINO)METHYLIDENEAMINO] IMIDAZOLE-4-CARBOXAMIDE ISOMERASE"/>
    <property type="match status" value="1"/>
</dbReference>
<comment type="pathway">
    <text evidence="5">Amino-acid biosynthesis.</text>
</comment>
<accession>A0ABT2RZ44</accession>
<dbReference type="EMBL" id="JAOQKC010000016">
    <property type="protein sequence ID" value="MCU6697606.1"/>
    <property type="molecule type" value="Genomic_DNA"/>
</dbReference>
<dbReference type="InterPro" id="IPR011858">
    <property type="entry name" value="His6/HISN3"/>
</dbReference>
<evidence type="ECO:0000256" key="3">
    <source>
        <dbReference type="ARBA" id="ARBA00023102"/>
    </source>
</evidence>
<dbReference type="PANTHER" id="PTHR43090:SF2">
    <property type="entry name" value="1-(5-PHOSPHORIBOSYL)-5-[(5-PHOSPHORIBOSYLAMINO)METHYLIDENEAMINO] IMIDAZOLE-4-CARBOXAMIDE ISOMERASE"/>
    <property type="match status" value="1"/>
</dbReference>
<comment type="caution">
    <text evidence="7">The sequence shown here is derived from an EMBL/GenBank/DDBJ whole genome shotgun (WGS) entry which is preliminary data.</text>
</comment>
<evidence type="ECO:0000256" key="1">
    <source>
        <dbReference type="ARBA" id="ARBA00009667"/>
    </source>
</evidence>
<evidence type="ECO:0000256" key="6">
    <source>
        <dbReference type="RuleBase" id="RU003657"/>
    </source>
</evidence>
<sequence>MRFRPCIDIHNGQVKQIVGGSLTDKNDFARENFVSEQDAAWYAKLYQEDGLKGGHVILLNGADSPYYEATKAQALKALKAYPGGLQIGGGIHPENAAEYLDAGASQVIVTSYVFKNGRIQYENLGKMLAAVGRDRLVLDLSCRKKGGAYYIVTDRWQKFTDVRVTPALLDELSGKCSEFLIHAVDVEGKASGIEKELAAMLGDWAGIPVTYAGGVGSLEDVEALRTLGKGRLDVTIGSALDLFGGCIPYRNVVYLR</sequence>
<evidence type="ECO:0000256" key="5">
    <source>
        <dbReference type="ARBA" id="ARBA00029440"/>
    </source>
</evidence>
<dbReference type="GO" id="GO:0016853">
    <property type="term" value="F:isomerase activity"/>
    <property type="evidence" value="ECO:0007669"/>
    <property type="project" value="UniProtKB-KW"/>
</dbReference>
<protein>
    <submittedName>
        <fullName evidence="7">Phosphoribosylformimino-5-aminoimidazole carboxamide ribotide isomerase</fullName>
    </submittedName>
</protein>
<dbReference type="Proteomes" id="UP001652461">
    <property type="component" value="Unassembled WGS sequence"/>
</dbReference>